<organism evidence="5 6">
    <name type="scientific">Nannocystis radixulma</name>
    <dbReference type="NCBI Taxonomy" id="2995305"/>
    <lineage>
        <taxon>Bacteria</taxon>
        <taxon>Pseudomonadati</taxon>
        <taxon>Myxococcota</taxon>
        <taxon>Polyangia</taxon>
        <taxon>Nannocystales</taxon>
        <taxon>Nannocystaceae</taxon>
        <taxon>Nannocystis</taxon>
    </lineage>
</organism>
<evidence type="ECO:0000256" key="1">
    <source>
        <dbReference type="ARBA" id="ARBA00023015"/>
    </source>
</evidence>
<evidence type="ECO:0000259" key="4">
    <source>
        <dbReference type="PROSITE" id="PS01124"/>
    </source>
</evidence>
<keyword evidence="2" id="KW-0238">DNA-binding</keyword>
<feature type="domain" description="HTH araC/xylS-type" evidence="4">
    <location>
        <begin position="161"/>
        <end position="263"/>
    </location>
</feature>
<dbReference type="InterPro" id="IPR046532">
    <property type="entry name" value="DUF6597"/>
</dbReference>
<evidence type="ECO:0000256" key="3">
    <source>
        <dbReference type="ARBA" id="ARBA00023163"/>
    </source>
</evidence>
<evidence type="ECO:0000256" key="2">
    <source>
        <dbReference type="ARBA" id="ARBA00023125"/>
    </source>
</evidence>
<dbReference type="PROSITE" id="PS01124">
    <property type="entry name" value="HTH_ARAC_FAMILY_2"/>
    <property type="match status" value="1"/>
</dbReference>
<keyword evidence="6" id="KW-1185">Reference proteome</keyword>
<evidence type="ECO:0000313" key="5">
    <source>
        <dbReference type="EMBL" id="MDC0673043.1"/>
    </source>
</evidence>
<dbReference type="EMBL" id="JAQNDN010000021">
    <property type="protein sequence ID" value="MDC0673043.1"/>
    <property type="molecule type" value="Genomic_DNA"/>
</dbReference>
<keyword evidence="1" id="KW-0805">Transcription regulation</keyword>
<dbReference type="Proteomes" id="UP001217838">
    <property type="component" value="Unassembled WGS sequence"/>
</dbReference>
<dbReference type="SMART" id="SM00342">
    <property type="entry name" value="HTH_ARAC"/>
    <property type="match status" value="1"/>
</dbReference>
<dbReference type="Pfam" id="PF20240">
    <property type="entry name" value="DUF6597"/>
    <property type="match status" value="1"/>
</dbReference>
<dbReference type="RefSeq" id="WP_272005488.1">
    <property type="nucleotide sequence ID" value="NZ_JAQNDN010000021.1"/>
</dbReference>
<keyword evidence="3" id="KW-0804">Transcription</keyword>
<dbReference type="Gene3D" id="1.10.10.60">
    <property type="entry name" value="Homeodomain-like"/>
    <property type="match status" value="1"/>
</dbReference>
<evidence type="ECO:0000313" key="6">
    <source>
        <dbReference type="Proteomes" id="UP001217838"/>
    </source>
</evidence>
<sequence>MQEHPFYRSHIPAEPLRRYVAAFWLYEGYRPAHAVERVLPSATVELVIPLAGQRLAWRELDGHDDGSAGAIVSGPRHSAFEVPTATQVRLAGIHFHPGGAWSLLGVPIDALAGRHVPLDVLCGPAAHHLGEQLAQATSDTARFALLHQFCLRRLDPARAPHPAVTAALDHLARAPDDTTIAALVAASGLSHRRFVALFRREVGLVPRDVARLRRFHAALTRARDLLSPSGAHLAAEAGYCDQSHWRLECTKLSGLAPGPLIAARKAADAVLPAPERVQMLPMRPAA</sequence>
<comment type="caution">
    <text evidence="5">The sequence shown here is derived from an EMBL/GenBank/DDBJ whole genome shotgun (WGS) entry which is preliminary data.</text>
</comment>
<accession>A0ABT5BHZ8</accession>
<name>A0ABT5BHZ8_9BACT</name>
<proteinExistence type="predicted"/>
<protein>
    <submittedName>
        <fullName evidence="5">AraC family transcriptional regulator</fullName>
    </submittedName>
</protein>
<gene>
    <name evidence="5" type="ORF">POL58_35140</name>
</gene>
<dbReference type="InterPro" id="IPR018060">
    <property type="entry name" value="HTH_AraC"/>
</dbReference>
<dbReference type="InterPro" id="IPR050204">
    <property type="entry name" value="AraC_XylS_family_regulators"/>
</dbReference>
<reference evidence="5 6" key="1">
    <citation type="submission" date="2022-11" db="EMBL/GenBank/DDBJ databases">
        <title>Minimal conservation of predation-associated metabolite biosynthetic gene clusters underscores biosynthetic potential of Myxococcota including descriptions for ten novel species: Archangium lansinium sp. nov., Myxococcus landrumus sp. nov., Nannocystis bai.</title>
        <authorList>
            <person name="Ahearne A."/>
            <person name="Stevens C."/>
            <person name="Dowd S."/>
        </authorList>
    </citation>
    <scope>NUCLEOTIDE SEQUENCE [LARGE SCALE GENOMIC DNA]</scope>
    <source>
        <strain evidence="5 6">NCELM</strain>
    </source>
</reference>
<dbReference type="PANTHER" id="PTHR46796">
    <property type="entry name" value="HTH-TYPE TRANSCRIPTIONAL ACTIVATOR RHAS-RELATED"/>
    <property type="match status" value="1"/>
</dbReference>